<dbReference type="AlphaFoldDB" id="A0A4U2Z8U1"/>
<dbReference type="InterPro" id="IPR043519">
    <property type="entry name" value="NT_sf"/>
</dbReference>
<organism evidence="11 12">
    <name type="scientific">Sulfurimonas crateris</name>
    <dbReference type="NCBI Taxonomy" id="2574727"/>
    <lineage>
        <taxon>Bacteria</taxon>
        <taxon>Pseudomonadati</taxon>
        <taxon>Campylobacterota</taxon>
        <taxon>Epsilonproteobacteria</taxon>
        <taxon>Campylobacterales</taxon>
        <taxon>Sulfurimonadaceae</taxon>
        <taxon>Sulfurimonas</taxon>
    </lineage>
</organism>
<keyword evidence="8" id="KW-0694">RNA-binding</keyword>
<keyword evidence="6" id="KW-0547">Nucleotide-binding</keyword>
<dbReference type="OrthoDB" id="9805698at2"/>
<dbReference type="GO" id="GO:0008033">
    <property type="term" value="P:tRNA processing"/>
    <property type="evidence" value="ECO:0007669"/>
    <property type="project" value="UniProtKB-KW"/>
</dbReference>
<evidence type="ECO:0000256" key="7">
    <source>
        <dbReference type="ARBA" id="ARBA00022842"/>
    </source>
</evidence>
<protein>
    <submittedName>
        <fullName evidence="11">CCA tRNA nucleotidyltransferase</fullName>
    </submittedName>
</protein>
<comment type="caution">
    <text evidence="11">The sequence shown here is derived from an EMBL/GenBank/DDBJ whole genome shotgun (WGS) entry which is preliminary data.</text>
</comment>
<feature type="domain" description="Poly A polymerase head" evidence="9">
    <location>
        <begin position="24"/>
        <end position="149"/>
    </location>
</feature>
<evidence type="ECO:0000256" key="6">
    <source>
        <dbReference type="ARBA" id="ARBA00022741"/>
    </source>
</evidence>
<keyword evidence="2 8" id="KW-0808">Transferase</keyword>
<dbReference type="RefSeq" id="WP_137011133.1">
    <property type="nucleotide sequence ID" value="NZ_SZPX01000001.1"/>
</dbReference>
<comment type="cofactor">
    <cofactor evidence="1">
        <name>Mg(2+)</name>
        <dbReference type="ChEBI" id="CHEBI:18420"/>
    </cofactor>
</comment>
<evidence type="ECO:0000256" key="5">
    <source>
        <dbReference type="ARBA" id="ARBA00022723"/>
    </source>
</evidence>
<accession>A0A4U2Z8U1</accession>
<dbReference type="EMBL" id="SZPX01000001">
    <property type="protein sequence ID" value="TKI70866.1"/>
    <property type="molecule type" value="Genomic_DNA"/>
</dbReference>
<dbReference type="InterPro" id="IPR002646">
    <property type="entry name" value="PolA_pol_head_dom"/>
</dbReference>
<dbReference type="GO" id="GO:0000049">
    <property type="term" value="F:tRNA binding"/>
    <property type="evidence" value="ECO:0007669"/>
    <property type="project" value="TreeGrafter"/>
</dbReference>
<keyword evidence="4" id="KW-0548">Nucleotidyltransferase</keyword>
<comment type="similarity">
    <text evidence="8">Belongs to the tRNA nucleotidyltransferase/poly(A) polymerase family.</text>
</comment>
<dbReference type="Pfam" id="PF01743">
    <property type="entry name" value="PolyA_pol"/>
    <property type="match status" value="1"/>
</dbReference>
<dbReference type="SUPFAM" id="SSF81301">
    <property type="entry name" value="Nucleotidyltransferase"/>
    <property type="match status" value="1"/>
</dbReference>
<dbReference type="Gene3D" id="3.30.460.10">
    <property type="entry name" value="Beta Polymerase, domain 2"/>
    <property type="match status" value="1"/>
</dbReference>
<evidence type="ECO:0000256" key="4">
    <source>
        <dbReference type="ARBA" id="ARBA00022695"/>
    </source>
</evidence>
<feature type="domain" description="tRNA nucleotidyltransferase/poly(A) polymerase RNA and SrmB- binding" evidence="10">
    <location>
        <begin position="176"/>
        <end position="228"/>
    </location>
</feature>
<dbReference type="InterPro" id="IPR050264">
    <property type="entry name" value="Bact_CCA-adding_enz_type3_sf"/>
</dbReference>
<dbReference type="GO" id="GO:0016779">
    <property type="term" value="F:nucleotidyltransferase activity"/>
    <property type="evidence" value="ECO:0007669"/>
    <property type="project" value="UniProtKB-KW"/>
</dbReference>
<keyword evidence="7" id="KW-0460">Magnesium</keyword>
<dbReference type="SUPFAM" id="SSF81891">
    <property type="entry name" value="Poly A polymerase C-terminal region-like"/>
    <property type="match status" value="1"/>
</dbReference>
<dbReference type="InterPro" id="IPR032828">
    <property type="entry name" value="PolyA_RNA-bd"/>
</dbReference>
<dbReference type="CDD" id="cd05398">
    <property type="entry name" value="NT_ClassII-CCAase"/>
    <property type="match status" value="1"/>
</dbReference>
<evidence type="ECO:0000313" key="12">
    <source>
        <dbReference type="Proteomes" id="UP000309561"/>
    </source>
</evidence>
<dbReference type="Pfam" id="PF12627">
    <property type="entry name" value="PolyA_pol_RNAbd"/>
    <property type="match status" value="1"/>
</dbReference>
<dbReference type="GO" id="GO:0046872">
    <property type="term" value="F:metal ion binding"/>
    <property type="evidence" value="ECO:0007669"/>
    <property type="project" value="UniProtKB-KW"/>
</dbReference>
<keyword evidence="3" id="KW-0819">tRNA processing</keyword>
<evidence type="ECO:0000256" key="1">
    <source>
        <dbReference type="ARBA" id="ARBA00001946"/>
    </source>
</evidence>
<dbReference type="PANTHER" id="PTHR46173:SF1">
    <property type="entry name" value="CCA TRNA NUCLEOTIDYLTRANSFERASE 1, MITOCHONDRIAL"/>
    <property type="match status" value="1"/>
</dbReference>
<sequence>MIDYPSKLDTIFDKLKSHGIRPIIVGGYIRDYLVDIESKDIDIELYGISSFTELQNILKEFGSVNVVGESFGVCKLYFEEYDLDFSFPRSDNKVKSGHRGFEITIDTTLDFKTATSRRDFTMNSVGYDVVEKKILDPFGGLDDFKNKTLKAVNLESFGEDPLRVLRAVQFATRFELKIENDLFSLCKDMVTNGLLDELAKERIFEEIKKLLLYAKKPSRGFELLREFGSDLYTQNISVIDEIAKERTANKQTNIVLMLAALCYDFSQKEAQDFIEKLTDEREILNRSLLLIEKHNEIDNIYEKGLNDYRLYKLAAEVNIEELLILSSSIYFSKSGSKIYKAGEEVKKRAKELNILNKKLPALLAGKDILEFGLKPSPIFSEILNSAYEAQMRGEFKSHKDALNWLKNYLKS</sequence>
<keyword evidence="5" id="KW-0479">Metal-binding</keyword>
<keyword evidence="12" id="KW-1185">Reference proteome</keyword>
<name>A0A4U2Z8U1_9BACT</name>
<dbReference type="Gene3D" id="1.10.3090.10">
    <property type="entry name" value="cca-adding enzyme, domain 2"/>
    <property type="match status" value="1"/>
</dbReference>
<gene>
    <name evidence="11" type="ORF">FCU45_00295</name>
</gene>
<evidence type="ECO:0000256" key="3">
    <source>
        <dbReference type="ARBA" id="ARBA00022694"/>
    </source>
</evidence>
<evidence type="ECO:0000259" key="10">
    <source>
        <dbReference type="Pfam" id="PF12627"/>
    </source>
</evidence>
<evidence type="ECO:0000256" key="2">
    <source>
        <dbReference type="ARBA" id="ARBA00022679"/>
    </source>
</evidence>
<dbReference type="Proteomes" id="UP000309561">
    <property type="component" value="Unassembled WGS sequence"/>
</dbReference>
<proteinExistence type="inferred from homology"/>
<evidence type="ECO:0000313" key="11">
    <source>
        <dbReference type="EMBL" id="TKI70866.1"/>
    </source>
</evidence>
<evidence type="ECO:0000259" key="9">
    <source>
        <dbReference type="Pfam" id="PF01743"/>
    </source>
</evidence>
<dbReference type="GO" id="GO:0000166">
    <property type="term" value="F:nucleotide binding"/>
    <property type="evidence" value="ECO:0007669"/>
    <property type="project" value="UniProtKB-KW"/>
</dbReference>
<reference evidence="11 12" key="1">
    <citation type="submission" date="2019-04" db="EMBL/GenBank/DDBJ databases">
        <title>Sulfurimonas crateris sp. nov. a facultative anaerobic sulfur-oxidizing chemolithautotrophic bacterium isolated from a terrestrial mud vulcano.</title>
        <authorList>
            <person name="Ratnikova N.M."/>
            <person name="Slobodkin A.I."/>
            <person name="Merkel A.Y."/>
            <person name="Novikov A."/>
            <person name="Bonch-Osmolovskaya E.A."/>
            <person name="Slobodkina G.B."/>
        </authorList>
    </citation>
    <scope>NUCLEOTIDE SEQUENCE [LARGE SCALE GENOMIC DNA]</scope>
    <source>
        <strain evidence="11 12">SN118</strain>
    </source>
</reference>
<evidence type="ECO:0000256" key="8">
    <source>
        <dbReference type="RuleBase" id="RU003953"/>
    </source>
</evidence>
<dbReference type="PANTHER" id="PTHR46173">
    <property type="entry name" value="CCA TRNA NUCLEOTIDYLTRANSFERASE 1, MITOCHONDRIAL"/>
    <property type="match status" value="1"/>
</dbReference>